<dbReference type="GO" id="GO:0016740">
    <property type="term" value="F:transferase activity"/>
    <property type="evidence" value="ECO:0007669"/>
    <property type="project" value="UniProtKB-KW"/>
</dbReference>
<dbReference type="RefSeq" id="WP_328959931.1">
    <property type="nucleotide sequence ID" value="NZ_CP108090.1"/>
</dbReference>
<gene>
    <name evidence="1" type="ORF">OG517_02395</name>
</gene>
<name>A0ABZ1T5P2_STRVG</name>
<dbReference type="Proteomes" id="UP001432039">
    <property type="component" value="Chromosome"/>
</dbReference>
<keyword evidence="1" id="KW-0808">Transferase</keyword>
<evidence type="ECO:0000313" key="1">
    <source>
        <dbReference type="EMBL" id="WUQ10373.1"/>
    </source>
</evidence>
<evidence type="ECO:0000313" key="2">
    <source>
        <dbReference type="Proteomes" id="UP001432039"/>
    </source>
</evidence>
<keyword evidence="2" id="KW-1185">Reference proteome</keyword>
<accession>A0ABZ1T5P2</accession>
<protein>
    <submittedName>
        <fullName evidence="1">Nucleotidyl transferase AbiEii/AbiGii toxin family protein</fullName>
    </submittedName>
</protein>
<organism evidence="1 2">
    <name type="scientific">Streptomyces virginiae</name>
    <name type="common">Streptomyces cinnamonensis</name>
    <dbReference type="NCBI Taxonomy" id="1961"/>
    <lineage>
        <taxon>Bacteria</taxon>
        <taxon>Bacillati</taxon>
        <taxon>Actinomycetota</taxon>
        <taxon>Actinomycetes</taxon>
        <taxon>Kitasatosporales</taxon>
        <taxon>Streptomycetaceae</taxon>
        <taxon>Streptomyces</taxon>
    </lineage>
</organism>
<dbReference type="EMBL" id="CP108090">
    <property type="protein sequence ID" value="WUQ10373.1"/>
    <property type="molecule type" value="Genomic_DNA"/>
</dbReference>
<dbReference type="Pfam" id="PF08843">
    <property type="entry name" value="AbiEii"/>
    <property type="match status" value="1"/>
</dbReference>
<sequence>MTVNDRTVAAGAGRAALDHLLRLITESAWGDDLVLRGSMVMPAWVGDRARPPGDLDFVVMPPSPVPVDPRHPHPYVPGYGTVQQWPEAADGAARYEIWTDGEAEFETRGLRAYVPPEGLVWQPEPEPADFPPYEDLLERIRASPRAAAGVLLDADGARRDGTWAYTYTDGEFGPPGIRILIPWRADSGPVGMAQLDFSRDERLPEAPVRTAVPRGDGGVTVVRTASLGLSLAWKLRWLVADAEAEAGPRCKDLYDAVLLAEAGRERPFPAPPRLAGVRVDERAWQRFRAAHPGVGGSAAAWLARLRTALAPHVPA</sequence>
<dbReference type="InterPro" id="IPR014942">
    <property type="entry name" value="AbiEii"/>
</dbReference>
<proteinExistence type="predicted"/>
<reference evidence="1" key="1">
    <citation type="submission" date="2022-10" db="EMBL/GenBank/DDBJ databases">
        <title>The complete genomes of actinobacterial strains from the NBC collection.</title>
        <authorList>
            <person name="Joergensen T.S."/>
            <person name="Alvarez Arevalo M."/>
            <person name="Sterndorff E.B."/>
            <person name="Faurdal D."/>
            <person name="Vuksanovic O."/>
            <person name="Mourched A.-S."/>
            <person name="Charusanti P."/>
            <person name="Shaw S."/>
            <person name="Blin K."/>
            <person name="Weber T."/>
        </authorList>
    </citation>
    <scope>NUCLEOTIDE SEQUENCE</scope>
    <source>
        <strain evidence="1">NBC_00248</strain>
    </source>
</reference>